<dbReference type="Proteomes" id="UP000222515">
    <property type="component" value="Segment"/>
</dbReference>
<evidence type="ECO:0000313" key="2">
    <source>
        <dbReference type="Proteomes" id="UP000222515"/>
    </source>
</evidence>
<reference evidence="1 2" key="1">
    <citation type="submission" date="2015-11" db="EMBL/GenBank/DDBJ databases">
        <authorList>
            <person name="Conboy A.J."/>
            <person name="Conboy D.B."/>
            <person name="Cross T."/>
            <person name="Afram P."/>
            <person name="Dunbar D."/>
            <person name="Schaff J.E."/>
            <person name="Dashiell C.L."/>
            <person name="Macialek J.A."/>
            <person name="Bradley K.W."/>
            <person name="Asai D.J."/>
            <person name="Bowman C.A."/>
            <person name="Russell D.A."/>
            <person name="Pope W.H."/>
            <person name="Jacobs-Sera D."/>
            <person name="Hendrix R.W."/>
            <person name="Hatfull G.F."/>
        </authorList>
    </citation>
    <scope>NUCLEOTIDE SEQUENCE [LARGE SCALE GENOMIC DNA]</scope>
</reference>
<accession>A0A0U4B1A0</accession>
<proteinExistence type="predicted"/>
<dbReference type="EMBL" id="KU160639">
    <property type="protein sequence ID" value="ALY08493.1"/>
    <property type="molecule type" value="Genomic_DNA"/>
</dbReference>
<gene>
    <name evidence="1" type="primary">48</name>
    <name evidence="1" type="ORF">ANANSI_48</name>
</gene>
<sequence length="70" mass="8200">MASEEKEYTERQKFVHLVSDALKKHPKFDLVPGGIKCAGCDWASKTTNRYRQFRKHQAWAVSEEFGWPED</sequence>
<protein>
    <submittedName>
        <fullName evidence="1">Uncharacterized protein</fullName>
    </submittedName>
</protein>
<evidence type="ECO:0000313" key="1">
    <source>
        <dbReference type="EMBL" id="ALY08493.1"/>
    </source>
</evidence>
<organism evidence="1 2">
    <name type="scientific">Arthrobacter phage Anansi</name>
    <dbReference type="NCBI Taxonomy" id="1772292"/>
    <lineage>
        <taxon>Viruses</taxon>
        <taxon>Duplodnaviria</taxon>
        <taxon>Heunggongvirae</taxon>
        <taxon>Uroviricota</taxon>
        <taxon>Caudoviricetes</taxon>
        <taxon>Amigovirus</taxon>
        <taxon>Amigovirus amigo</taxon>
    </lineage>
</organism>
<name>A0A0U4B1A0_9CAUD</name>